<feature type="domain" description="HTH marR-type" evidence="1">
    <location>
        <begin position="14"/>
        <end position="54"/>
    </location>
</feature>
<dbReference type="Gene3D" id="3.30.420.40">
    <property type="match status" value="3"/>
</dbReference>
<dbReference type="OrthoDB" id="369851at2"/>
<dbReference type="EMBL" id="JNUP01000048">
    <property type="protein sequence ID" value="KGE72790.1"/>
    <property type="molecule type" value="Genomic_DNA"/>
</dbReference>
<sequence>MLSTNIIGNINTNRILRSLWEREPISRIDIAKALDLDKSTISKIMSQLIERGIVVEKDVGDASPIGGRKPVFLGVNPEYGAVIGMEFQTTFARIIALDMAGQVIIREEIAINFHDYTLPQLFEELALRYAQRLRKKGWRVIGASLAVAGIVNPIKRAVIRSNPLSITSPVHIGTDIQERLGFPVFLENDAKCCCWADLVNQRGQKVKNFMYILGEIRTLNILDQVHHGLAVGFAFVIDGKVHYGHNFASGEFSSVFKRDSFLSQFSLSSDQDILQIESSPILRKRIFEELAANAALPFNLLNLHAIAIAGDMVAYEKELTPIFEKAIRDNWSYPDQTDIQVSFTPFGPWAVAHGAAALIIEQLFALPKIEDVDGEIRPVGIHLFQMIEEMEAVHGRASIPGVEAGTVHTGLGQNPGR</sequence>
<dbReference type="PANTHER" id="PTHR18964">
    <property type="entry name" value="ROK (REPRESSOR, ORF, KINASE) FAMILY"/>
    <property type="match status" value="1"/>
</dbReference>
<dbReference type="SUPFAM" id="SSF53067">
    <property type="entry name" value="Actin-like ATPase domain"/>
    <property type="match status" value="1"/>
</dbReference>
<evidence type="ECO:0000313" key="3">
    <source>
        <dbReference type="Proteomes" id="UP000029692"/>
    </source>
</evidence>
<dbReference type="RefSeq" id="WP_037546798.1">
    <property type="nucleotide sequence ID" value="NZ_JNUP01000048.1"/>
</dbReference>
<dbReference type="CDD" id="cd23763">
    <property type="entry name" value="ASKHA_ATPase_ROK"/>
    <property type="match status" value="1"/>
</dbReference>
<evidence type="ECO:0000313" key="2">
    <source>
        <dbReference type="EMBL" id="KGE72790.1"/>
    </source>
</evidence>
<accession>A0A098QY11</accession>
<dbReference type="STRING" id="1480694.DC28_06035"/>
<keyword evidence="3" id="KW-1185">Reference proteome</keyword>
<evidence type="ECO:0000259" key="1">
    <source>
        <dbReference type="Pfam" id="PF01047"/>
    </source>
</evidence>
<gene>
    <name evidence="2" type="ORF">DC28_06035</name>
</gene>
<dbReference type="eggNOG" id="COG1940">
    <property type="taxonomic scope" value="Bacteria"/>
</dbReference>
<dbReference type="Pfam" id="PF00480">
    <property type="entry name" value="ROK"/>
    <property type="match status" value="1"/>
</dbReference>
<dbReference type="Pfam" id="PF01047">
    <property type="entry name" value="MarR"/>
    <property type="match status" value="1"/>
</dbReference>
<dbReference type="InterPro" id="IPR000600">
    <property type="entry name" value="ROK"/>
</dbReference>
<protein>
    <recommendedName>
        <fullName evidence="1">HTH marR-type domain-containing protein</fullName>
    </recommendedName>
</protein>
<dbReference type="InterPro" id="IPR036388">
    <property type="entry name" value="WH-like_DNA-bd_sf"/>
</dbReference>
<comment type="caution">
    <text evidence="2">The sequence shown here is derived from an EMBL/GenBank/DDBJ whole genome shotgun (WGS) entry which is preliminary data.</text>
</comment>
<dbReference type="Gene3D" id="1.10.10.10">
    <property type="entry name" value="Winged helix-like DNA-binding domain superfamily/Winged helix DNA-binding domain"/>
    <property type="match status" value="1"/>
</dbReference>
<dbReference type="Proteomes" id="UP000029692">
    <property type="component" value="Unassembled WGS sequence"/>
</dbReference>
<dbReference type="PANTHER" id="PTHR18964:SF110">
    <property type="entry name" value="TRANSCRIPTIONAL REGULATOR, XYLR-RELATED"/>
    <property type="match status" value="1"/>
</dbReference>
<proteinExistence type="predicted"/>
<dbReference type="SUPFAM" id="SSF46785">
    <property type="entry name" value="Winged helix' DNA-binding domain"/>
    <property type="match status" value="1"/>
</dbReference>
<organism evidence="2 3">
    <name type="scientific">Spirochaeta lutea</name>
    <dbReference type="NCBI Taxonomy" id="1480694"/>
    <lineage>
        <taxon>Bacteria</taxon>
        <taxon>Pseudomonadati</taxon>
        <taxon>Spirochaetota</taxon>
        <taxon>Spirochaetia</taxon>
        <taxon>Spirochaetales</taxon>
        <taxon>Spirochaetaceae</taxon>
        <taxon>Spirochaeta</taxon>
    </lineage>
</organism>
<dbReference type="InterPro" id="IPR000835">
    <property type="entry name" value="HTH_MarR-typ"/>
</dbReference>
<name>A0A098QY11_9SPIO</name>
<dbReference type="InterPro" id="IPR043129">
    <property type="entry name" value="ATPase_NBD"/>
</dbReference>
<dbReference type="InterPro" id="IPR036390">
    <property type="entry name" value="WH_DNA-bd_sf"/>
</dbReference>
<dbReference type="CDD" id="cd00090">
    <property type="entry name" value="HTH_ARSR"/>
    <property type="match status" value="1"/>
</dbReference>
<dbReference type="GO" id="GO:0003700">
    <property type="term" value="F:DNA-binding transcription factor activity"/>
    <property type="evidence" value="ECO:0007669"/>
    <property type="project" value="InterPro"/>
</dbReference>
<dbReference type="InterPro" id="IPR011991">
    <property type="entry name" value="ArsR-like_HTH"/>
</dbReference>
<reference evidence="2 3" key="1">
    <citation type="submission" date="2014-05" db="EMBL/GenBank/DDBJ databases">
        <title>De novo Genome Sequence of Spirocheata sp.</title>
        <authorList>
            <person name="Shivani Y."/>
            <person name="Subhash Y."/>
            <person name="Tushar L."/>
            <person name="Sasikala C."/>
            <person name="Ramana C.V."/>
        </authorList>
    </citation>
    <scope>NUCLEOTIDE SEQUENCE [LARGE SCALE GENOMIC DNA]</scope>
    <source>
        <strain evidence="2 3">JC230</strain>
    </source>
</reference>
<dbReference type="AlphaFoldDB" id="A0A098QY11"/>